<evidence type="ECO:0000259" key="3">
    <source>
        <dbReference type="Pfam" id="PF03732"/>
    </source>
</evidence>
<dbReference type="Gene3D" id="2.40.70.10">
    <property type="entry name" value="Acid Proteases"/>
    <property type="match status" value="1"/>
</dbReference>
<dbReference type="EMBL" id="JAUESC010000385">
    <property type="protein sequence ID" value="KAK0579040.1"/>
    <property type="molecule type" value="Genomic_DNA"/>
</dbReference>
<dbReference type="PANTHER" id="PTHR33223:SF10">
    <property type="entry name" value="AMINOTRANSFERASE-LIKE PLANT MOBILE DOMAIN-CONTAINING PROTEIN"/>
    <property type="match status" value="1"/>
</dbReference>
<feature type="coiled-coil region" evidence="1">
    <location>
        <begin position="43"/>
        <end position="70"/>
    </location>
</feature>
<dbReference type="Pfam" id="PF03732">
    <property type="entry name" value="Retrotrans_gag"/>
    <property type="match status" value="1"/>
</dbReference>
<feature type="compositionally biased region" description="Basic and acidic residues" evidence="2">
    <location>
        <begin position="412"/>
        <end position="437"/>
    </location>
</feature>
<feature type="region of interest" description="Disordered" evidence="2">
    <location>
        <begin position="119"/>
        <end position="191"/>
    </location>
</feature>
<dbReference type="Proteomes" id="UP001168877">
    <property type="component" value="Unassembled WGS sequence"/>
</dbReference>
<organism evidence="4 5">
    <name type="scientific">Acer saccharum</name>
    <name type="common">Sugar maple</name>
    <dbReference type="NCBI Taxonomy" id="4024"/>
    <lineage>
        <taxon>Eukaryota</taxon>
        <taxon>Viridiplantae</taxon>
        <taxon>Streptophyta</taxon>
        <taxon>Embryophyta</taxon>
        <taxon>Tracheophyta</taxon>
        <taxon>Spermatophyta</taxon>
        <taxon>Magnoliopsida</taxon>
        <taxon>eudicotyledons</taxon>
        <taxon>Gunneridae</taxon>
        <taxon>Pentapetalae</taxon>
        <taxon>rosids</taxon>
        <taxon>malvids</taxon>
        <taxon>Sapindales</taxon>
        <taxon>Sapindaceae</taxon>
        <taxon>Hippocastanoideae</taxon>
        <taxon>Acereae</taxon>
        <taxon>Acer</taxon>
    </lineage>
</organism>
<proteinExistence type="predicted"/>
<protein>
    <recommendedName>
        <fullName evidence="3">Retrotransposon gag domain-containing protein</fullName>
    </recommendedName>
</protein>
<dbReference type="PANTHER" id="PTHR33223">
    <property type="entry name" value="CCHC-TYPE DOMAIN-CONTAINING PROTEIN"/>
    <property type="match status" value="1"/>
</dbReference>
<feature type="compositionally biased region" description="Basic and acidic residues" evidence="2">
    <location>
        <begin position="119"/>
        <end position="146"/>
    </location>
</feature>
<name>A0AA39VGE4_ACESA</name>
<feature type="domain" description="Retrotransposon gag" evidence="3">
    <location>
        <begin position="283"/>
        <end position="371"/>
    </location>
</feature>
<keyword evidence="1" id="KW-0175">Coiled coil</keyword>
<sequence length="672" mass="77980">MASETEEVPVPQTRSLVRSEIHRVLSDGEETIREIRRMTKAKKGNAQASTRELIRENEELRDQIRNLTGKVTQPGLGQDHVASIPRSLLENGINSNGCAKERNQTDQNHHIEEACHGNEELRNFDGNPRKEHIHTDKCQEGRRRSEPQAPAESQHSSSRPRVERGHSRSTFRRHANNERRTRKRTCEVEMNDSRHSRYLHDYLKRLEERILGMQRNQTDNRNPDPLVELQSPFVARIREAIAHRRFEMPQIPHYEGHSDPMIHMQLYRGLMEVRGASEDVMCKFFPLTLGGTSLKWFNKLKPSSIQNFPQMCREFITRFRGARPLERKPNVLRDIKQGESETLKEYVERFHKEVINLGAYDEENTLEDFIRNIRICRLWFNFQDFRPKDYTEAYERALRFIETEEQLRLKKVTERAKYSSKKEKGKGREENQGDRNSRPVITGGIPRLQPRGHDQLKTPVLQPQPVMNVPNETHPETFRRVRTWNSKYANYHALNATREQILAALHETGLLTKLEPLRGDPSRRNQAKYCDFHDDIGSSVDIMFKKTLDHLGIEKARLREVNTPLYGFTGDSIWPVGTIDIPITFGEDPDQFTTMITYVVVDAPGVYSVILGRPFLVATKARVSLYHNVMKIPTGEKIETIQGDQESTRKCYATSGDAKRIRLAPKEHTQFA</sequence>
<feature type="region of interest" description="Disordered" evidence="2">
    <location>
        <begin position="412"/>
        <end position="459"/>
    </location>
</feature>
<evidence type="ECO:0000313" key="4">
    <source>
        <dbReference type="EMBL" id="KAK0579040.1"/>
    </source>
</evidence>
<dbReference type="InterPro" id="IPR021109">
    <property type="entry name" value="Peptidase_aspartic_dom_sf"/>
</dbReference>
<keyword evidence="5" id="KW-1185">Reference proteome</keyword>
<reference evidence="4" key="2">
    <citation type="submission" date="2023-06" db="EMBL/GenBank/DDBJ databases">
        <authorList>
            <person name="Swenson N.G."/>
            <person name="Wegrzyn J.L."/>
            <person name="Mcevoy S.L."/>
        </authorList>
    </citation>
    <scope>NUCLEOTIDE SEQUENCE</scope>
    <source>
        <strain evidence="4">NS2018</strain>
        <tissue evidence="4">Leaf</tissue>
    </source>
</reference>
<reference evidence="4" key="1">
    <citation type="journal article" date="2022" name="Plant J.">
        <title>Strategies of tolerance reflected in two North American maple genomes.</title>
        <authorList>
            <person name="McEvoy S.L."/>
            <person name="Sezen U.U."/>
            <person name="Trouern-Trend A."/>
            <person name="McMahon S.M."/>
            <person name="Schaberg P.G."/>
            <person name="Yang J."/>
            <person name="Wegrzyn J.L."/>
            <person name="Swenson N.G."/>
        </authorList>
    </citation>
    <scope>NUCLEOTIDE SEQUENCE</scope>
    <source>
        <strain evidence="4">NS2018</strain>
    </source>
</reference>
<accession>A0AA39VGE4</accession>
<evidence type="ECO:0000313" key="5">
    <source>
        <dbReference type="Proteomes" id="UP001168877"/>
    </source>
</evidence>
<dbReference type="AlphaFoldDB" id="A0AA39VGE4"/>
<evidence type="ECO:0000256" key="1">
    <source>
        <dbReference type="SAM" id="Coils"/>
    </source>
</evidence>
<feature type="compositionally biased region" description="Basic and acidic residues" evidence="2">
    <location>
        <begin position="175"/>
        <end position="191"/>
    </location>
</feature>
<comment type="caution">
    <text evidence="4">The sequence shown here is derived from an EMBL/GenBank/DDBJ whole genome shotgun (WGS) entry which is preliminary data.</text>
</comment>
<dbReference type="InterPro" id="IPR005162">
    <property type="entry name" value="Retrotrans_gag_dom"/>
</dbReference>
<evidence type="ECO:0000256" key="2">
    <source>
        <dbReference type="SAM" id="MobiDB-lite"/>
    </source>
</evidence>
<gene>
    <name evidence="4" type="ORF">LWI29_020064</name>
</gene>
<dbReference type="CDD" id="cd00303">
    <property type="entry name" value="retropepsin_like"/>
    <property type="match status" value="1"/>
</dbReference>